<evidence type="ECO:0000256" key="2">
    <source>
        <dbReference type="SAM" id="Phobius"/>
    </source>
</evidence>
<dbReference type="EMBL" id="DSWI01000021">
    <property type="protein sequence ID" value="HFG20961.1"/>
    <property type="molecule type" value="Genomic_DNA"/>
</dbReference>
<name>A0A7C3HSI1_MEIRU</name>
<dbReference type="InterPro" id="IPR011990">
    <property type="entry name" value="TPR-like_helical_dom_sf"/>
</dbReference>
<dbReference type="SUPFAM" id="SSF48452">
    <property type="entry name" value="TPR-like"/>
    <property type="match status" value="1"/>
</dbReference>
<dbReference type="RefSeq" id="WP_409658477.1">
    <property type="nucleotide sequence ID" value="NZ_JBKBUW010000064.1"/>
</dbReference>
<comment type="caution">
    <text evidence="3">The sequence shown here is derived from an EMBL/GenBank/DDBJ whole genome shotgun (WGS) entry which is preliminary data.</text>
</comment>
<feature type="region of interest" description="Disordered" evidence="1">
    <location>
        <begin position="118"/>
        <end position="150"/>
    </location>
</feature>
<evidence type="ECO:0000313" key="3">
    <source>
        <dbReference type="EMBL" id="HFG20961.1"/>
    </source>
</evidence>
<dbReference type="AlphaFoldDB" id="A0A7C3HSI1"/>
<dbReference type="Pfam" id="PF14559">
    <property type="entry name" value="TPR_19"/>
    <property type="match status" value="1"/>
</dbReference>
<evidence type="ECO:0000256" key="1">
    <source>
        <dbReference type="SAM" id="MobiDB-lite"/>
    </source>
</evidence>
<keyword evidence="2" id="KW-0472">Membrane</keyword>
<dbReference type="Gene3D" id="1.25.40.10">
    <property type="entry name" value="Tetratricopeptide repeat domain"/>
    <property type="match status" value="1"/>
</dbReference>
<keyword evidence="2" id="KW-1133">Transmembrane helix</keyword>
<organism evidence="3">
    <name type="scientific">Meiothermus ruber</name>
    <dbReference type="NCBI Taxonomy" id="277"/>
    <lineage>
        <taxon>Bacteria</taxon>
        <taxon>Thermotogati</taxon>
        <taxon>Deinococcota</taxon>
        <taxon>Deinococci</taxon>
        <taxon>Thermales</taxon>
        <taxon>Thermaceae</taxon>
        <taxon>Meiothermus</taxon>
    </lineage>
</organism>
<gene>
    <name evidence="3" type="ORF">ENS82_09645</name>
</gene>
<reference evidence="3" key="1">
    <citation type="journal article" date="2020" name="mSystems">
        <title>Genome- and Community-Level Interaction Insights into Carbon Utilization and Element Cycling Functions of Hydrothermarchaeota in Hydrothermal Sediment.</title>
        <authorList>
            <person name="Zhou Z."/>
            <person name="Liu Y."/>
            <person name="Xu W."/>
            <person name="Pan J."/>
            <person name="Luo Z.H."/>
            <person name="Li M."/>
        </authorList>
    </citation>
    <scope>NUCLEOTIDE SEQUENCE [LARGE SCALE GENOMIC DNA]</scope>
    <source>
        <strain evidence="3">SpSt-524</strain>
    </source>
</reference>
<feature type="transmembrane region" description="Helical" evidence="2">
    <location>
        <begin position="185"/>
        <end position="203"/>
    </location>
</feature>
<protein>
    <submittedName>
        <fullName evidence="3">Tetratricopeptide repeat protein</fullName>
    </submittedName>
</protein>
<accession>A0A7C3HSI1</accession>
<sequence>MAQLDAASGIEQALRYLAKGDAVQALRALDRVSWVDLGWPDYWRVRAEAFLMLGEARQAAKCAGEGLLEDPDNLELLVLHVRALLQGGEYQRAQDALNHALLVAPDNLELQSLADALESQPPHPAAPAKTVLTPPHRDSSPIKNSRWGKPPFTEAEARAIQRAFAGNSRAYPSVGKSKAPARRRWWGLLFPLMAMGLVAYWLWPQVVR</sequence>
<keyword evidence="2" id="KW-0812">Transmembrane</keyword>
<proteinExistence type="predicted"/>